<dbReference type="Pfam" id="PF00593">
    <property type="entry name" value="TonB_dep_Rec_b-barrel"/>
    <property type="match status" value="1"/>
</dbReference>
<evidence type="ECO:0000256" key="11">
    <source>
        <dbReference type="RuleBase" id="RU003357"/>
    </source>
</evidence>
<evidence type="ECO:0000259" key="14">
    <source>
        <dbReference type="Pfam" id="PF07715"/>
    </source>
</evidence>
<dbReference type="Gene3D" id="2.170.130.10">
    <property type="entry name" value="TonB-dependent receptor, plug domain"/>
    <property type="match status" value="1"/>
</dbReference>
<keyword evidence="16" id="KW-1185">Reference proteome</keyword>
<dbReference type="PANTHER" id="PTHR30069:SF29">
    <property type="entry name" value="HEMOGLOBIN AND HEMOGLOBIN-HAPTOGLOBIN-BINDING PROTEIN 1-RELATED"/>
    <property type="match status" value="1"/>
</dbReference>
<dbReference type="InterPro" id="IPR008969">
    <property type="entry name" value="CarboxyPept-like_regulatory"/>
</dbReference>
<protein>
    <submittedName>
        <fullName evidence="15">Iron complex outermembrane receptor protein</fullName>
    </submittedName>
</protein>
<comment type="subcellular location">
    <subcellularLocation>
        <location evidence="1 10">Cell outer membrane</location>
        <topology evidence="1 10">Multi-pass membrane protein</topology>
    </subcellularLocation>
</comment>
<keyword evidence="7 10" id="KW-0472">Membrane</keyword>
<dbReference type="SUPFAM" id="SSF56935">
    <property type="entry name" value="Porins"/>
    <property type="match status" value="1"/>
</dbReference>
<keyword evidence="4 10" id="KW-0812">Transmembrane</keyword>
<dbReference type="InterPro" id="IPR036942">
    <property type="entry name" value="Beta-barrel_TonB_sf"/>
</dbReference>
<feature type="signal peptide" evidence="12">
    <location>
        <begin position="1"/>
        <end position="21"/>
    </location>
</feature>
<dbReference type="GO" id="GO:0015344">
    <property type="term" value="F:siderophore uptake transmembrane transporter activity"/>
    <property type="evidence" value="ECO:0007669"/>
    <property type="project" value="TreeGrafter"/>
</dbReference>
<feature type="domain" description="TonB-dependent receptor-like beta-barrel" evidence="13">
    <location>
        <begin position="281"/>
        <end position="676"/>
    </location>
</feature>
<evidence type="ECO:0000256" key="4">
    <source>
        <dbReference type="ARBA" id="ARBA00022692"/>
    </source>
</evidence>
<keyword evidence="8 15" id="KW-0675">Receptor</keyword>
<dbReference type="RefSeq" id="WP_211340712.1">
    <property type="nucleotide sequence ID" value="NZ_SNWP01000010.1"/>
</dbReference>
<dbReference type="PROSITE" id="PS52016">
    <property type="entry name" value="TONB_DEPENDENT_REC_3"/>
    <property type="match status" value="1"/>
</dbReference>
<evidence type="ECO:0000259" key="13">
    <source>
        <dbReference type="Pfam" id="PF00593"/>
    </source>
</evidence>
<dbReference type="InterPro" id="IPR037066">
    <property type="entry name" value="Plug_dom_sf"/>
</dbReference>
<dbReference type="Gene3D" id="2.40.170.20">
    <property type="entry name" value="TonB-dependent receptor, beta-barrel domain"/>
    <property type="match status" value="1"/>
</dbReference>
<keyword evidence="9 10" id="KW-0998">Cell outer membrane</keyword>
<dbReference type="PANTHER" id="PTHR30069">
    <property type="entry name" value="TONB-DEPENDENT OUTER MEMBRANE RECEPTOR"/>
    <property type="match status" value="1"/>
</dbReference>
<accession>A0A4R6J4X1</accession>
<feature type="domain" description="TonB-dependent receptor plug" evidence="14">
    <location>
        <begin position="119"/>
        <end position="227"/>
    </location>
</feature>
<dbReference type="GO" id="GO:0009279">
    <property type="term" value="C:cell outer membrane"/>
    <property type="evidence" value="ECO:0007669"/>
    <property type="project" value="UniProtKB-SubCell"/>
</dbReference>
<keyword evidence="3 10" id="KW-1134">Transmembrane beta strand</keyword>
<dbReference type="InterPro" id="IPR039426">
    <property type="entry name" value="TonB-dep_rcpt-like"/>
</dbReference>
<dbReference type="GO" id="GO:0044718">
    <property type="term" value="P:siderophore transmembrane transport"/>
    <property type="evidence" value="ECO:0007669"/>
    <property type="project" value="TreeGrafter"/>
</dbReference>
<dbReference type="Gene3D" id="2.60.40.1120">
    <property type="entry name" value="Carboxypeptidase-like, regulatory domain"/>
    <property type="match status" value="1"/>
</dbReference>
<dbReference type="SUPFAM" id="SSF49464">
    <property type="entry name" value="Carboxypeptidase regulatory domain-like"/>
    <property type="match status" value="1"/>
</dbReference>
<keyword evidence="2 10" id="KW-0813">Transport</keyword>
<evidence type="ECO:0000313" key="15">
    <source>
        <dbReference type="EMBL" id="TDO29275.1"/>
    </source>
</evidence>
<gene>
    <name evidence="15" type="ORF">BC659_1363</name>
</gene>
<evidence type="ECO:0000313" key="16">
    <source>
        <dbReference type="Proteomes" id="UP000295741"/>
    </source>
</evidence>
<evidence type="ECO:0000256" key="2">
    <source>
        <dbReference type="ARBA" id="ARBA00022448"/>
    </source>
</evidence>
<evidence type="ECO:0000256" key="1">
    <source>
        <dbReference type="ARBA" id="ARBA00004571"/>
    </source>
</evidence>
<evidence type="ECO:0000256" key="9">
    <source>
        <dbReference type="ARBA" id="ARBA00023237"/>
    </source>
</evidence>
<dbReference type="Pfam" id="PF13715">
    <property type="entry name" value="CarbopepD_reg_2"/>
    <property type="match status" value="1"/>
</dbReference>
<evidence type="ECO:0000256" key="6">
    <source>
        <dbReference type="ARBA" id="ARBA00023077"/>
    </source>
</evidence>
<feature type="chain" id="PRO_5020197008" evidence="12">
    <location>
        <begin position="22"/>
        <end position="718"/>
    </location>
</feature>
<evidence type="ECO:0000256" key="10">
    <source>
        <dbReference type="PROSITE-ProRule" id="PRU01360"/>
    </source>
</evidence>
<dbReference type="Pfam" id="PF07715">
    <property type="entry name" value="Plug"/>
    <property type="match status" value="1"/>
</dbReference>
<dbReference type="EMBL" id="SNWP01000010">
    <property type="protein sequence ID" value="TDO29275.1"/>
    <property type="molecule type" value="Genomic_DNA"/>
</dbReference>
<evidence type="ECO:0000256" key="7">
    <source>
        <dbReference type="ARBA" id="ARBA00023136"/>
    </source>
</evidence>
<dbReference type="Proteomes" id="UP000295741">
    <property type="component" value="Unassembled WGS sequence"/>
</dbReference>
<dbReference type="InterPro" id="IPR012910">
    <property type="entry name" value="Plug_dom"/>
</dbReference>
<keyword evidence="6 11" id="KW-0798">TonB box</keyword>
<reference evidence="15 16" key="1">
    <citation type="submission" date="2019-03" db="EMBL/GenBank/DDBJ databases">
        <title>Genomic Encyclopedia of Archaeal and Bacterial Type Strains, Phase II (KMG-II): from individual species to whole genera.</title>
        <authorList>
            <person name="Goeker M."/>
        </authorList>
    </citation>
    <scope>NUCLEOTIDE SEQUENCE [LARGE SCALE GENOMIC DNA]</scope>
    <source>
        <strain evidence="15 16">DSM 28323</strain>
    </source>
</reference>
<organism evidence="15 16">
    <name type="scientific">Sediminibacterium goheungense</name>
    <dbReference type="NCBI Taxonomy" id="1086393"/>
    <lineage>
        <taxon>Bacteria</taxon>
        <taxon>Pseudomonadati</taxon>
        <taxon>Bacteroidota</taxon>
        <taxon>Chitinophagia</taxon>
        <taxon>Chitinophagales</taxon>
        <taxon>Chitinophagaceae</taxon>
        <taxon>Sediminibacterium</taxon>
    </lineage>
</organism>
<proteinExistence type="inferred from homology"/>
<name>A0A4R6J4X1_9BACT</name>
<evidence type="ECO:0000256" key="5">
    <source>
        <dbReference type="ARBA" id="ARBA00022729"/>
    </source>
</evidence>
<dbReference type="InterPro" id="IPR000531">
    <property type="entry name" value="Beta-barrel_TonB"/>
</dbReference>
<evidence type="ECO:0000256" key="8">
    <source>
        <dbReference type="ARBA" id="ARBA00023170"/>
    </source>
</evidence>
<dbReference type="AlphaFoldDB" id="A0A4R6J4X1"/>
<evidence type="ECO:0000256" key="12">
    <source>
        <dbReference type="SAM" id="SignalP"/>
    </source>
</evidence>
<sequence>MKHILSLCMLLLLGTAISAQHTIKLSVKDKHDNAPLKGATATITALKKTIMADSSGSLLFVNIPQGNYLLKLSYVGMKEQEIKLAIPQDKDNEIIVLMEEAEEHEEEVIVTATRMSRTISDIPTRVETISGEELTEKGNMKPGDIRMLLNESTGIQTQQTSATSYNSSIRIQGLDGRYTQVLRDGFPLYGGFSGGLSLMQIAPLDLKQIEVIKGSASTLYGAGAIAGLVNLVSKTPGEQRELNFMANGTSAGGLDLSGFYSQRFEKWGTTVYGSRNTALAYDPSNLGFTAIPKFERYTINPRLFLYGEKTTANIGFSYITEARTGGSIDYIKNGSAGYFEQNHTDRFTTQALITHKLSETKRYTFKNSYTRFNRSIQIPGYAFKGLQQSTFSEATYNAGSEKADWIVGANLLTDKFTEDKQSSNILRNYAYNTLGVFVQNSWKPFSQLAIETGLRGDYVKQYGFEWLPRISMMLKPTERLTLRLGAGAGYKTPTVFNEESEKNQFQRMLPINESNTQNERSKGVNFDINYRTQIGELGLTVNQLFFYTKLNRPLVLTTTGTGDQQFQNAAGYIDTKGMETNLRFSYNDLKLFIGYTYADVNTHYSNSKTWFPLTARHRLNNVLMYEKEEKLKIGLEAYFFSPQQLNDGTKGKSYWIFGLMAERSWEHFSLFINLENFSDTRQTKFGPLYTGSVNNPVFKDIYAPVDGFVANGGIKVRL</sequence>
<keyword evidence="5 12" id="KW-0732">Signal</keyword>
<comment type="caution">
    <text evidence="15">The sequence shown here is derived from an EMBL/GenBank/DDBJ whole genome shotgun (WGS) entry which is preliminary data.</text>
</comment>
<evidence type="ECO:0000256" key="3">
    <source>
        <dbReference type="ARBA" id="ARBA00022452"/>
    </source>
</evidence>
<comment type="similarity">
    <text evidence="10 11">Belongs to the TonB-dependent receptor family.</text>
</comment>